<dbReference type="InParanoid" id="D8U487"/>
<feature type="region of interest" description="Disordered" evidence="1">
    <location>
        <begin position="60"/>
        <end position="93"/>
    </location>
</feature>
<dbReference type="GeneID" id="9622504"/>
<keyword evidence="3" id="KW-1185">Reference proteome</keyword>
<dbReference type="Proteomes" id="UP000001058">
    <property type="component" value="Unassembled WGS sequence"/>
</dbReference>
<accession>D8U487</accession>
<proteinExistence type="predicted"/>
<organism evidence="3">
    <name type="scientific">Volvox carteri f. nagariensis</name>
    <dbReference type="NCBI Taxonomy" id="3068"/>
    <lineage>
        <taxon>Eukaryota</taxon>
        <taxon>Viridiplantae</taxon>
        <taxon>Chlorophyta</taxon>
        <taxon>core chlorophytes</taxon>
        <taxon>Chlorophyceae</taxon>
        <taxon>CS clade</taxon>
        <taxon>Chlamydomonadales</taxon>
        <taxon>Volvocaceae</taxon>
        <taxon>Volvox</taxon>
    </lineage>
</organism>
<dbReference type="KEGG" id="vcn:VOLCADRAFT_94341"/>
<dbReference type="PROSITE" id="PS51257">
    <property type="entry name" value="PROKAR_LIPOPROTEIN"/>
    <property type="match status" value="1"/>
</dbReference>
<dbReference type="EMBL" id="GL378357">
    <property type="protein sequence ID" value="EFJ45459.1"/>
    <property type="molecule type" value="Genomic_DNA"/>
</dbReference>
<evidence type="ECO:0000256" key="1">
    <source>
        <dbReference type="SAM" id="MobiDB-lite"/>
    </source>
</evidence>
<evidence type="ECO:0000313" key="3">
    <source>
        <dbReference type="Proteomes" id="UP000001058"/>
    </source>
</evidence>
<reference evidence="2 3" key="1">
    <citation type="journal article" date="2010" name="Science">
        <title>Genomic analysis of organismal complexity in the multicellular green alga Volvox carteri.</title>
        <authorList>
            <person name="Prochnik S.E."/>
            <person name="Umen J."/>
            <person name="Nedelcu A.M."/>
            <person name="Hallmann A."/>
            <person name="Miller S.M."/>
            <person name="Nishii I."/>
            <person name="Ferris P."/>
            <person name="Kuo A."/>
            <person name="Mitros T."/>
            <person name="Fritz-Laylin L.K."/>
            <person name="Hellsten U."/>
            <person name="Chapman J."/>
            <person name="Simakov O."/>
            <person name="Rensing S.A."/>
            <person name="Terry A."/>
            <person name="Pangilinan J."/>
            <person name="Kapitonov V."/>
            <person name="Jurka J."/>
            <person name="Salamov A."/>
            <person name="Shapiro H."/>
            <person name="Schmutz J."/>
            <person name="Grimwood J."/>
            <person name="Lindquist E."/>
            <person name="Lucas S."/>
            <person name="Grigoriev I.V."/>
            <person name="Schmitt R."/>
            <person name="Kirk D."/>
            <person name="Rokhsar D.S."/>
        </authorList>
    </citation>
    <scope>NUCLEOTIDE SEQUENCE [LARGE SCALE GENOMIC DNA]</scope>
    <source>
        <strain evidence="3">f. Nagariensis / Eve</strain>
    </source>
</reference>
<dbReference type="AlphaFoldDB" id="D8U487"/>
<evidence type="ECO:0000313" key="2">
    <source>
        <dbReference type="EMBL" id="EFJ45459.1"/>
    </source>
</evidence>
<dbReference type="OrthoDB" id="10603965at2759"/>
<gene>
    <name evidence="2" type="ORF">VOLCADRAFT_94341</name>
</gene>
<sequence length="130" mass="14239">MASVKLAKLPPLERLGIVAGALNAAVGCIAPRRVVKEDRRQQQQQLMLLPSLAKMQLLPPDDDGVVVDQSPPVVEKEAEEAAQQQRQDEKAETVDSTYVVVRVDTCGELLGVRVGRALEFRVLERDVVSV</sequence>
<protein>
    <submittedName>
        <fullName evidence="2">Uncharacterized protein</fullName>
    </submittedName>
</protein>
<dbReference type="RefSeq" id="XP_002953486.1">
    <property type="nucleotide sequence ID" value="XM_002953440.1"/>
</dbReference>
<name>D8U487_VOLCA</name>